<dbReference type="GeneID" id="110208146"/>
<evidence type="ECO:0000256" key="1">
    <source>
        <dbReference type="SAM" id="MobiDB-lite"/>
    </source>
</evidence>
<feature type="compositionally biased region" description="Basic and acidic residues" evidence="1">
    <location>
        <begin position="281"/>
        <end position="310"/>
    </location>
</feature>
<reference evidence="3" key="1">
    <citation type="submission" date="2025-08" db="UniProtKB">
        <authorList>
            <consortium name="RefSeq"/>
        </authorList>
    </citation>
    <scope>IDENTIFICATION</scope>
    <source>
        <tissue evidence="3">Spleen</tissue>
    </source>
</reference>
<feature type="compositionally biased region" description="Basic and acidic residues" evidence="1">
    <location>
        <begin position="110"/>
        <end position="138"/>
    </location>
</feature>
<evidence type="ECO:0000313" key="3">
    <source>
        <dbReference type="RefSeq" id="XP_020841669.1"/>
    </source>
</evidence>
<feature type="region of interest" description="Disordered" evidence="1">
    <location>
        <begin position="378"/>
        <end position="410"/>
    </location>
</feature>
<feature type="compositionally biased region" description="Basic and acidic residues" evidence="1">
    <location>
        <begin position="173"/>
        <end position="192"/>
    </location>
</feature>
<gene>
    <name evidence="3" type="primary">LOC110208146</name>
</gene>
<sequence length="424" mass="49599">MELEKIGSLLDSLKKIKENLNTDKNSWQEKRRKHMQMESGMGELRKKLDSMASRIEMVQQRLLESKKIIKKRGQSFTDAAHQETEIGPVEDQKDLKLPKDNVGRSKYRKMPKEQRLLDSEERVKEHDQSWTDEAHQETKNGPGEDQEGLRLPKKNKVRSEDRQKLVEQTIADSESRDKEHDQNWTDEAHQETKNGPGEDQEGLRLLKKNKVRSEDRQKSVEQTIADSESRLKEHDLNWTDEAHQETKNGLGEDQKGLRLPKKNKVRSEDRQKSVEQTIADSESRLKEHDLNWTDEAHQETKNGPGEDQKGIRLLKENNGRSEYRQKAVEEIIADSEIRVKEHDQNWTDEAHQKTKNGPGEEWKKLKLLKKNVGRFGYRTQLAEQRRPDSKSRVKDHDQSLSDLKRKKPRDKAVENFVLQGRQII</sequence>
<dbReference type="AlphaFoldDB" id="A0A6P5K9K3"/>
<feature type="region of interest" description="Disordered" evidence="1">
    <location>
        <begin position="73"/>
        <end position="310"/>
    </location>
</feature>
<evidence type="ECO:0000313" key="2">
    <source>
        <dbReference type="Proteomes" id="UP000515140"/>
    </source>
</evidence>
<feature type="region of interest" description="Disordered" evidence="1">
    <location>
        <begin position="24"/>
        <end position="44"/>
    </location>
</feature>
<feature type="compositionally biased region" description="Basic and acidic residues" evidence="1">
    <location>
        <begin position="80"/>
        <end position="103"/>
    </location>
</feature>
<feature type="compositionally biased region" description="Basic and acidic residues" evidence="1">
    <location>
        <begin position="383"/>
        <end position="403"/>
    </location>
</feature>
<protein>
    <submittedName>
        <fullName evidence="3">Myb-like protein X</fullName>
    </submittedName>
</protein>
<dbReference type="RefSeq" id="XP_020841669.1">
    <property type="nucleotide sequence ID" value="XM_020986010.1"/>
</dbReference>
<keyword evidence="2" id="KW-1185">Reference proteome</keyword>
<organism evidence="2 3">
    <name type="scientific">Phascolarctos cinereus</name>
    <name type="common">Koala</name>
    <dbReference type="NCBI Taxonomy" id="38626"/>
    <lineage>
        <taxon>Eukaryota</taxon>
        <taxon>Metazoa</taxon>
        <taxon>Chordata</taxon>
        <taxon>Craniata</taxon>
        <taxon>Vertebrata</taxon>
        <taxon>Euteleostomi</taxon>
        <taxon>Mammalia</taxon>
        <taxon>Metatheria</taxon>
        <taxon>Diprotodontia</taxon>
        <taxon>Phascolarctidae</taxon>
        <taxon>Phascolarctos</taxon>
    </lineage>
</organism>
<feature type="compositionally biased region" description="Basic and acidic residues" evidence="1">
    <location>
        <begin position="227"/>
        <end position="256"/>
    </location>
</feature>
<dbReference type="Proteomes" id="UP000515140">
    <property type="component" value="Unplaced"/>
</dbReference>
<dbReference type="InParanoid" id="A0A6P5K9K3"/>
<accession>A0A6P5K9K3</accession>
<name>A0A6P5K9K3_PHACI</name>
<proteinExistence type="predicted"/>
<dbReference type="KEGG" id="pcw:110208146"/>